<dbReference type="Gene3D" id="3.30.2350.10">
    <property type="entry name" value="Pseudouridine synthase"/>
    <property type="match status" value="1"/>
</dbReference>
<evidence type="ECO:0000256" key="2">
    <source>
        <dbReference type="ARBA" id="ARBA00005642"/>
    </source>
</evidence>
<dbReference type="CDD" id="cd02573">
    <property type="entry name" value="PseudoU_synth_EcTruB"/>
    <property type="match status" value="1"/>
</dbReference>
<comment type="catalytic activity">
    <reaction evidence="1 5">
        <text>uridine(55) in tRNA = pseudouridine(55) in tRNA</text>
        <dbReference type="Rhea" id="RHEA:42532"/>
        <dbReference type="Rhea" id="RHEA-COMP:10101"/>
        <dbReference type="Rhea" id="RHEA-COMP:10102"/>
        <dbReference type="ChEBI" id="CHEBI:65314"/>
        <dbReference type="ChEBI" id="CHEBI:65315"/>
        <dbReference type="EC" id="5.4.99.25"/>
    </reaction>
</comment>
<gene>
    <name evidence="5 8" type="primary">truB</name>
    <name evidence="8" type="ORF">FYJ83_00680</name>
</gene>
<dbReference type="AlphaFoldDB" id="A0A6N7XD71"/>
<dbReference type="EC" id="5.4.99.25" evidence="5"/>
<evidence type="ECO:0000259" key="7">
    <source>
        <dbReference type="Pfam" id="PF16198"/>
    </source>
</evidence>
<dbReference type="SUPFAM" id="SSF55120">
    <property type="entry name" value="Pseudouridine synthase"/>
    <property type="match status" value="1"/>
</dbReference>
<dbReference type="NCBIfam" id="TIGR00431">
    <property type="entry name" value="TruB"/>
    <property type="match status" value="1"/>
</dbReference>
<dbReference type="InterPro" id="IPR020103">
    <property type="entry name" value="PsdUridine_synth_cat_dom_sf"/>
</dbReference>
<dbReference type="Pfam" id="PF16198">
    <property type="entry name" value="TruB_C_2"/>
    <property type="match status" value="1"/>
</dbReference>
<dbReference type="InterPro" id="IPR014780">
    <property type="entry name" value="tRNA_psdUridine_synth_TruB"/>
</dbReference>
<dbReference type="GO" id="GO:0003723">
    <property type="term" value="F:RNA binding"/>
    <property type="evidence" value="ECO:0007669"/>
    <property type="project" value="InterPro"/>
</dbReference>
<comment type="similarity">
    <text evidence="2 5">Belongs to the pseudouridine synthase TruB family. Type 1 subfamily.</text>
</comment>
<proteinExistence type="inferred from homology"/>
<evidence type="ECO:0000256" key="5">
    <source>
        <dbReference type="HAMAP-Rule" id="MF_01080"/>
    </source>
</evidence>
<dbReference type="Proteomes" id="UP000469523">
    <property type="component" value="Unassembled WGS sequence"/>
</dbReference>
<keyword evidence="4 5" id="KW-0413">Isomerase</keyword>
<dbReference type="PANTHER" id="PTHR13767:SF2">
    <property type="entry name" value="PSEUDOURIDYLATE SYNTHASE TRUB1"/>
    <property type="match status" value="1"/>
</dbReference>
<protein>
    <recommendedName>
        <fullName evidence="5">tRNA pseudouridine synthase B</fullName>
        <ecNumber evidence="5">5.4.99.25</ecNumber>
    </recommendedName>
    <alternativeName>
        <fullName evidence="5">tRNA pseudouridine(55) synthase</fullName>
        <shortName evidence="5">Psi55 synthase</shortName>
    </alternativeName>
    <alternativeName>
        <fullName evidence="5">tRNA pseudouridylate synthase</fullName>
    </alternativeName>
    <alternativeName>
        <fullName evidence="5">tRNA-uridine isomerase</fullName>
    </alternativeName>
</protein>
<dbReference type="Pfam" id="PF01509">
    <property type="entry name" value="TruB_N"/>
    <property type="match status" value="1"/>
</dbReference>
<dbReference type="InterPro" id="IPR032819">
    <property type="entry name" value="TruB_C"/>
</dbReference>
<dbReference type="GO" id="GO:0160148">
    <property type="term" value="F:tRNA pseudouridine(55) synthase activity"/>
    <property type="evidence" value="ECO:0007669"/>
    <property type="project" value="UniProtKB-EC"/>
</dbReference>
<dbReference type="RefSeq" id="WP_154438088.1">
    <property type="nucleotide sequence ID" value="NZ_JAHLPJ010000001.1"/>
</dbReference>
<comment type="function">
    <text evidence="5">Responsible for synthesis of pseudouridine from uracil-55 in the psi GC loop of transfer RNAs.</text>
</comment>
<evidence type="ECO:0000256" key="1">
    <source>
        <dbReference type="ARBA" id="ARBA00000385"/>
    </source>
</evidence>
<dbReference type="InterPro" id="IPR002501">
    <property type="entry name" value="PsdUridine_synth_N"/>
</dbReference>
<keyword evidence="9" id="KW-1185">Reference proteome</keyword>
<accession>A0A6N7XD71</accession>
<evidence type="ECO:0000256" key="4">
    <source>
        <dbReference type="ARBA" id="ARBA00023235"/>
    </source>
</evidence>
<reference evidence="8 9" key="1">
    <citation type="submission" date="2019-09" db="EMBL/GenBank/DDBJ databases">
        <title>In-depth cultivation of the pig gut microbiome towards novel bacterial diversity and tailored functional studies.</title>
        <authorList>
            <person name="Wylensek D."/>
            <person name="Hitch T.C.A."/>
            <person name="Clavel T."/>
        </authorList>
    </citation>
    <scope>NUCLEOTIDE SEQUENCE [LARGE SCALE GENOMIC DNA]</scope>
    <source>
        <strain evidence="8 9">WCA3-693-APC-4?</strain>
    </source>
</reference>
<dbReference type="GO" id="GO:1990481">
    <property type="term" value="P:mRNA pseudouridine synthesis"/>
    <property type="evidence" value="ECO:0007669"/>
    <property type="project" value="TreeGrafter"/>
</dbReference>
<comment type="caution">
    <text evidence="8">The sequence shown here is derived from an EMBL/GenBank/DDBJ whole genome shotgun (WGS) entry which is preliminary data.</text>
</comment>
<dbReference type="EMBL" id="VUNQ01000001">
    <property type="protein sequence ID" value="MST99978.1"/>
    <property type="molecule type" value="Genomic_DNA"/>
</dbReference>
<sequence length="295" mass="33536">MNGVINFFKPRGMTSHDAVNLLRRTLKTKKIGHTGTLDPNASGVLPLCIGKGTRIAEYLLDSNKEYIGELTLGYRTDTQDGDGKVISSSNKLVTENEIISAMSKYIGDISQLPPMYSALKHKGKKLYELAREGKTVERTPRNIKIYSQNILNIEDCTKIIFHTSCSRGTYIRTLCDDIGMDLGTYGYMSYLLRVAAGNFKIENSYSIEYIQKLNYDEILQIITPMDKALEHIDRFVISDDLYFKLINGVVLHVDVDENMVNKLYRVYCKETFIGIGKIMLSDSKFYLKMEKVLMI</sequence>
<dbReference type="PANTHER" id="PTHR13767">
    <property type="entry name" value="TRNA-PSEUDOURIDINE SYNTHASE"/>
    <property type="match status" value="1"/>
</dbReference>
<organism evidence="8 9">
    <name type="scientific">Tissierella pigra</name>
    <dbReference type="NCBI Taxonomy" id="2607614"/>
    <lineage>
        <taxon>Bacteria</taxon>
        <taxon>Bacillati</taxon>
        <taxon>Bacillota</taxon>
        <taxon>Tissierellia</taxon>
        <taxon>Tissierellales</taxon>
        <taxon>Tissierellaceae</taxon>
        <taxon>Tissierella</taxon>
    </lineage>
</organism>
<dbReference type="HAMAP" id="MF_01080">
    <property type="entry name" value="TruB_bact"/>
    <property type="match status" value="1"/>
</dbReference>
<name>A0A6N7XD71_9FIRM</name>
<feature type="domain" description="Pseudouridine synthase II N-terminal" evidence="6">
    <location>
        <begin position="23"/>
        <end position="171"/>
    </location>
</feature>
<evidence type="ECO:0000313" key="9">
    <source>
        <dbReference type="Proteomes" id="UP000469523"/>
    </source>
</evidence>
<evidence type="ECO:0000256" key="3">
    <source>
        <dbReference type="ARBA" id="ARBA00022694"/>
    </source>
</evidence>
<feature type="active site" description="Nucleophile" evidence="5">
    <location>
        <position position="38"/>
    </location>
</feature>
<keyword evidence="3 5" id="KW-0819">tRNA processing</keyword>
<feature type="domain" description="tRNA pseudouridylate synthase B C-terminal" evidence="7">
    <location>
        <begin position="172"/>
        <end position="229"/>
    </location>
</feature>
<evidence type="ECO:0000259" key="6">
    <source>
        <dbReference type="Pfam" id="PF01509"/>
    </source>
</evidence>
<evidence type="ECO:0000313" key="8">
    <source>
        <dbReference type="EMBL" id="MST99978.1"/>
    </source>
</evidence>
<dbReference type="GO" id="GO:0031119">
    <property type="term" value="P:tRNA pseudouridine synthesis"/>
    <property type="evidence" value="ECO:0007669"/>
    <property type="project" value="UniProtKB-UniRule"/>
</dbReference>